<keyword evidence="2" id="KW-1185">Reference proteome</keyword>
<dbReference type="OrthoDB" id="9799737at2"/>
<evidence type="ECO:0000313" key="1">
    <source>
        <dbReference type="EMBL" id="SNZ09392.1"/>
    </source>
</evidence>
<dbReference type="AlphaFoldDB" id="A0A285NIQ7"/>
<sequence>MKKILILSITLIFALYSYGESYTDLYRFLVDIKGWKGEKPTGSKMAGPFGVVITAERDYSKNEKQLEITVIKGSMATAMMAPFSMVTEMDTPEEYVKVFKFNGFKTGLSHNKKSLTGEIIVFLTPDSVFSMKYSGMHYKEALDILKKFPLKELSQKLMEM</sequence>
<organism evidence="1 2">
    <name type="scientific">Persephonella hydrogeniphila</name>
    <dbReference type="NCBI Taxonomy" id="198703"/>
    <lineage>
        <taxon>Bacteria</taxon>
        <taxon>Pseudomonadati</taxon>
        <taxon>Aquificota</taxon>
        <taxon>Aquificia</taxon>
        <taxon>Aquificales</taxon>
        <taxon>Hydrogenothermaceae</taxon>
        <taxon>Persephonella</taxon>
    </lineage>
</organism>
<evidence type="ECO:0000313" key="2">
    <source>
        <dbReference type="Proteomes" id="UP000219036"/>
    </source>
</evidence>
<name>A0A285NIQ7_9AQUI</name>
<dbReference type="Proteomes" id="UP000219036">
    <property type="component" value="Unassembled WGS sequence"/>
</dbReference>
<proteinExistence type="predicted"/>
<dbReference type="RefSeq" id="WP_097000675.1">
    <property type="nucleotide sequence ID" value="NZ_OBEI01000007.1"/>
</dbReference>
<gene>
    <name evidence="1" type="ORF">SAMN06265182_1509</name>
</gene>
<accession>A0A285NIQ7</accession>
<protein>
    <submittedName>
        <fullName evidence="1">Uncharacterized protein</fullName>
    </submittedName>
</protein>
<dbReference type="EMBL" id="OBEI01000007">
    <property type="protein sequence ID" value="SNZ09392.1"/>
    <property type="molecule type" value="Genomic_DNA"/>
</dbReference>
<reference evidence="2" key="1">
    <citation type="submission" date="2017-09" db="EMBL/GenBank/DDBJ databases">
        <authorList>
            <person name="Varghese N."/>
            <person name="Submissions S."/>
        </authorList>
    </citation>
    <scope>NUCLEOTIDE SEQUENCE [LARGE SCALE GENOMIC DNA]</scope>
    <source>
        <strain evidence="2">DSM 15103</strain>
    </source>
</reference>